<organism evidence="3 4">
    <name type="scientific">Candidatus Kerfeldbacteria bacterium RIFCSPHIGHO2_02_FULL_42_14</name>
    <dbReference type="NCBI Taxonomy" id="1798540"/>
    <lineage>
        <taxon>Bacteria</taxon>
        <taxon>Candidatus Kerfeldiibacteriota</taxon>
    </lineage>
</organism>
<protein>
    <recommendedName>
        <fullName evidence="5">DUF5673 domain-containing protein</fullName>
    </recommendedName>
</protein>
<keyword evidence="2" id="KW-0812">Transmembrane</keyword>
<evidence type="ECO:0000256" key="1">
    <source>
        <dbReference type="SAM" id="MobiDB-lite"/>
    </source>
</evidence>
<feature type="transmembrane region" description="Helical" evidence="2">
    <location>
        <begin position="63"/>
        <end position="80"/>
    </location>
</feature>
<dbReference type="Proteomes" id="UP000177165">
    <property type="component" value="Unassembled WGS sequence"/>
</dbReference>
<feature type="region of interest" description="Disordered" evidence="1">
    <location>
        <begin position="1"/>
        <end position="21"/>
    </location>
</feature>
<dbReference type="EMBL" id="MHKB01000008">
    <property type="protein sequence ID" value="OGY79688.1"/>
    <property type="molecule type" value="Genomic_DNA"/>
</dbReference>
<comment type="caution">
    <text evidence="3">The sequence shown here is derived from an EMBL/GenBank/DDBJ whole genome shotgun (WGS) entry which is preliminary data.</text>
</comment>
<name>A0A1G2AS08_9BACT</name>
<dbReference type="AlphaFoldDB" id="A0A1G2AS08"/>
<evidence type="ECO:0000256" key="2">
    <source>
        <dbReference type="SAM" id="Phobius"/>
    </source>
</evidence>
<reference evidence="3 4" key="1">
    <citation type="journal article" date="2016" name="Nat. Commun.">
        <title>Thousands of microbial genomes shed light on interconnected biogeochemical processes in an aquifer system.</title>
        <authorList>
            <person name="Anantharaman K."/>
            <person name="Brown C.T."/>
            <person name="Hug L.A."/>
            <person name="Sharon I."/>
            <person name="Castelle C.J."/>
            <person name="Probst A.J."/>
            <person name="Thomas B.C."/>
            <person name="Singh A."/>
            <person name="Wilkins M.J."/>
            <person name="Karaoz U."/>
            <person name="Brodie E.L."/>
            <person name="Williams K.H."/>
            <person name="Hubbard S.S."/>
            <person name="Banfield J.F."/>
        </authorList>
    </citation>
    <scope>NUCLEOTIDE SEQUENCE [LARGE SCALE GENOMIC DNA]</scope>
</reference>
<feature type="transmembrane region" description="Helical" evidence="2">
    <location>
        <begin position="40"/>
        <end position="57"/>
    </location>
</feature>
<gene>
    <name evidence="3" type="ORF">A3B74_02870</name>
</gene>
<evidence type="ECO:0008006" key="5">
    <source>
        <dbReference type="Google" id="ProtNLM"/>
    </source>
</evidence>
<feature type="compositionally biased region" description="Polar residues" evidence="1">
    <location>
        <begin position="1"/>
        <end position="14"/>
    </location>
</feature>
<accession>A0A1G2AS08</accession>
<sequence length="176" mass="20745">MPKTKQNQTIQPKGSKQDQEHGTVYAEWQFPEFSQHERSLGWYITGAVIAAAFFIYALATDNYLFAVSILIFIIIIFFQHKREPLPIACRIMEDGLAVDQKFLHYKNLKNFWIIYNPPAVKRLYLNFENGWKPEVSIPLENQNPLYIRNILLQYLREDAEKTEESLYDSLSRQLKL</sequence>
<keyword evidence="2" id="KW-0472">Membrane</keyword>
<proteinExistence type="predicted"/>
<evidence type="ECO:0000313" key="4">
    <source>
        <dbReference type="Proteomes" id="UP000177165"/>
    </source>
</evidence>
<keyword evidence="2" id="KW-1133">Transmembrane helix</keyword>
<evidence type="ECO:0000313" key="3">
    <source>
        <dbReference type="EMBL" id="OGY79688.1"/>
    </source>
</evidence>